<comment type="caution">
    <text evidence="1">The sequence shown here is derived from an EMBL/GenBank/DDBJ whole genome shotgun (WGS) entry which is preliminary data.</text>
</comment>
<dbReference type="Proteomes" id="UP000696280">
    <property type="component" value="Unassembled WGS sequence"/>
</dbReference>
<proteinExistence type="predicted"/>
<protein>
    <submittedName>
        <fullName evidence="1">Uncharacterized protein</fullName>
    </submittedName>
</protein>
<keyword evidence="2" id="KW-1185">Reference proteome</keyword>
<organism evidence="1 2">
    <name type="scientific">Hymenoscyphus fraxineus</name>
    <dbReference type="NCBI Taxonomy" id="746836"/>
    <lineage>
        <taxon>Eukaryota</taxon>
        <taxon>Fungi</taxon>
        <taxon>Dikarya</taxon>
        <taxon>Ascomycota</taxon>
        <taxon>Pezizomycotina</taxon>
        <taxon>Leotiomycetes</taxon>
        <taxon>Helotiales</taxon>
        <taxon>Helotiaceae</taxon>
        <taxon>Hymenoscyphus</taxon>
    </lineage>
</organism>
<sequence>MANWPVKIIIFQVPAAHHYIQGSANLGLKPSQKYRLEDAGQYVLQWEYFQDEQTLGYENTPPNQIYFQQSIADLEPHYDATHVTQPPAAPRPLDGAHVDANNSYFWLGVNVYCTEYVRSFCEGVMAIFQNPHYCLSQKTVPSEFEKKWSIET</sequence>
<accession>A0A9N9PIC0</accession>
<evidence type="ECO:0000313" key="1">
    <source>
        <dbReference type="EMBL" id="CAG8954229.1"/>
    </source>
</evidence>
<reference evidence="1" key="1">
    <citation type="submission" date="2021-07" db="EMBL/GenBank/DDBJ databases">
        <authorList>
            <person name="Durling M."/>
        </authorList>
    </citation>
    <scope>NUCLEOTIDE SEQUENCE</scope>
</reference>
<evidence type="ECO:0000313" key="2">
    <source>
        <dbReference type="Proteomes" id="UP000696280"/>
    </source>
</evidence>
<dbReference type="EMBL" id="CAJVRL010000056">
    <property type="protein sequence ID" value="CAG8954229.1"/>
    <property type="molecule type" value="Genomic_DNA"/>
</dbReference>
<dbReference type="AlphaFoldDB" id="A0A9N9PIC0"/>
<gene>
    <name evidence="1" type="ORF">HYFRA_00005849</name>
</gene>
<name>A0A9N9PIC0_9HELO</name>